<gene>
    <name evidence="2" type="ORF">FGIG_04885</name>
</gene>
<evidence type="ECO:0000313" key="3">
    <source>
        <dbReference type="Proteomes" id="UP000316759"/>
    </source>
</evidence>
<dbReference type="EMBL" id="SUNJ01011898">
    <property type="protein sequence ID" value="TPP58547.1"/>
    <property type="molecule type" value="Genomic_DNA"/>
</dbReference>
<protein>
    <recommendedName>
        <fullName evidence="4">Secreted protein</fullName>
    </recommendedName>
</protein>
<comment type="caution">
    <text evidence="2">The sequence shown here is derived from an EMBL/GenBank/DDBJ whole genome shotgun (WGS) entry which is preliminary data.</text>
</comment>
<feature type="signal peptide" evidence="1">
    <location>
        <begin position="1"/>
        <end position="31"/>
    </location>
</feature>
<keyword evidence="3" id="KW-1185">Reference proteome</keyword>
<organism evidence="2 3">
    <name type="scientific">Fasciola gigantica</name>
    <name type="common">Giant liver fluke</name>
    <dbReference type="NCBI Taxonomy" id="46835"/>
    <lineage>
        <taxon>Eukaryota</taxon>
        <taxon>Metazoa</taxon>
        <taxon>Spiralia</taxon>
        <taxon>Lophotrochozoa</taxon>
        <taxon>Platyhelminthes</taxon>
        <taxon>Trematoda</taxon>
        <taxon>Digenea</taxon>
        <taxon>Plagiorchiida</taxon>
        <taxon>Echinostomata</taxon>
        <taxon>Echinostomatoidea</taxon>
        <taxon>Fasciolidae</taxon>
        <taxon>Fasciola</taxon>
    </lineage>
</organism>
<dbReference type="Proteomes" id="UP000316759">
    <property type="component" value="Unassembled WGS sequence"/>
</dbReference>
<evidence type="ECO:0000313" key="2">
    <source>
        <dbReference type="EMBL" id="TPP58547.1"/>
    </source>
</evidence>
<sequence>MSHRMSIAGLRSLSLLIMFSQLACVLRTTVASTGIPIEFTNQDGEIAPASFLPICQPREFHVFSQRQIRCACGISCRFVCSNQQKSESHQPKICRRICFQKPCYRPAEYQIYGYKLMGGLCKRWRVCTFRAKCEGKQRRWIQYHPLGCSRMNPYYGA</sequence>
<proteinExistence type="predicted"/>
<dbReference type="OrthoDB" id="6228680at2759"/>
<dbReference type="AlphaFoldDB" id="A0A504YKN1"/>
<keyword evidence="1" id="KW-0732">Signal</keyword>
<evidence type="ECO:0000256" key="1">
    <source>
        <dbReference type="SAM" id="SignalP"/>
    </source>
</evidence>
<name>A0A504YKN1_FASGI</name>
<evidence type="ECO:0008006" key="4">
    <source>
        <dbReference type="Google" id="ProtNLM"/>
    </source>
</evidence>
<reference evidence="2 3" key="1">
    <citation type="submission" date="2019-04" db="EMBL/GenBank/DDBJ databases">
        <title>Annotation for the trematode Fasciola gigantica.</title>
        <authorList>
            <person name="Choi Y.-J."/>
        </authorList>
    </citation>
    <scope>NUCLEOTIDE SEQUENCE [LARGE SCALE GENOMIC DNA]</scope>
    <source>
        <strain evidence="2">Uganda_cow_1</strain>
    </source>
</reference>
<accession>A0A504YKN1</accession>
<feature type="chain" id="PRO_5021482447" description="Secreted protein" evidence="1">
    <location>
        <begin position="32"/>
        <end position="157"/>
    </location>
</feature>